<protein>
    <submittedName>
        <fullName evidence="1">Uncharacterized protein</fullName>
    </submittedName>
</protein>
<keyword evidence="2" id="KW-1185">Reference proteome</keyword>
<name>A0ABN9VFF2_9DINO</name>
<evidence type="ECO:0000313" key="1">
    <source>
        <dbReference type="EMBL" id="CAK0870764.1"/>
    </source>
</evidence>
<sequence>MEELEKASRMVMSESVRRGVVATAQNLCMWPPDPPPASVAEGDCSYEDTSAPMDAIAQRAWNDESQRARRGGAEGLERRVLTASYLVDFATRAGAPLPPVPETFP</sequence>
<organism evidence="1 2">
    <name type="scientific">Prorocentrum cordatum</name>
    <dbReference type="NCBI Taxonomy" id="2364126"/>
    <lineage>
        <taxon>Eukaryota</taxon>
        <taxon>Sar</taxon>
        <taxon>Alveolata</taxon>
        <taxon>Dinophyceae</taxon>
        <taxon>Prorocentrales</taxon>
        <taxon>Prorocentraceae</taxon>
        <taxon>Prorocentrum</taxon>
    </lineage>
</organism>
<comment type="caution">
    <text evidence="1">The sequence shown here is derived from an EMBL/GenBank/DDBJ whole genome shotgun (WGS) entry which is preliminary data.</text>
</comment>
<proteinExistence type="predicted"/>
<dbReference type="Proteomes" id="UP001189429">
    <property type="component" value="Unassembled WGS sequence"/>
</dbReference>
<reference evidence="1" key="1">
    <citation type="submission" date="2023-10" db="EMBL/GenBank/DDBJ databases">
        <authorList>
            <person name="Chen Y."/>
            <person name="Shah S."/>
            <person name="Dougan E. K."/>
            <person name="Thang M."/>
            <person name="Chan C."/>
        </authorList>
    </citation>
    <scope>NUCLEOTIDE SEQUENCE [LARGE SCALE GENOMIC DNA]</scope>
</reference>
<gene>
    <name evidence="1" type="ORF">PCOR1329_LOCUS56778</name>
</gene>
<dbReference type="EMBL" id="CAUYUJ010016993">
    <property type="protein sequence ID" value="CAK0870764.1"/>
    <property type="molecule type" value="Genomic_DNA"/>
</dbReference>
<accession>A0ABN9VFF2</accession>
<evidence type="ECO:0000313" key="2">
    <source>
        <dbReference type="Proteomes" id="UP001189429"/>
    </source>
</evidence>